<dbReference type="AlphaFoldDB" id="A0A2I4NLZ8"/>
<comment type="caution">
    <text evidence="1">The sequence shown here is derived from an EMBL/GenBank/DDBJ whole genome shotgun (WGS) entry which is preliminary data.</text>
</comment>
<evidence type="ECO:0000313" key="4">
    <source>
        <dbReference type="Proteomes" id="UP000482543"/>
    </source>
</evidence>
<proteinExistence type="predicted"/>
<dbReference type="Proteomes" id="UP000478995">
    <property type="component" value="Unassembled WGS sequence"/>
</dbReference>
<dbReference type="InterPro" id="IPR021375">
    <property type="entry name" value="DUF2997"/>
</dbReference>
<dbReference type="Proteomes" id="UP000482543">
    <property type="component" value="Unassembled WGS sequence"/>
</dbReference>
<evidence type="ECO:0000313" key="2">
    <source>
        <dbReference type="EMBL" id="NFI20352.1"/>
    </source>
</evidence>
<organism evidence="1 3">
    <name type="scientific">Clostridium botulinum</name>
    <dbReference type="NCBI Taxonomy" id="1491"/>
    <lineage>
        <taxon>Bacteria</taxon>
        <taxon>Bacillati</taxon>
        <taxon>Bacillota</taxon>
        <taxon>Clostridia</taxon>
        <taxon>Eubacteriales</taxon>
        <taxon>Clostridiaceae</taxon>
        <taxon>Clostridium</taxon>
    </lineage>
</organism>
<sequence>MTKQIKLRIYPDGIVQAEVEGIKGKKCTNYISIIENLLEAKVADSEYTPEYYEEEVIESYEEENITLKEGR</sequence>
<accession>A0A2I4NLZ8</accession>
<reference evidence="3 4" key="1">
    <citation type="submission" date="2019-04" db="EMBL/GenBank/DDBJ databases">
        <title>Genome sequencing of Clostridium botulinum Groups I-IV and Clostridium butyricum.</title>
        <authorList>
            <person name="Brunt J."/>
            <person name="Van Vliet A.H.M."/>
            <person name="Stringer S.C."/>
            <person name="Carter A.T."/>
            <person name="Peck M.W."/>
        </authorList>
    </citation>
    <scope>NUCLEOTIDE SEQUENCE [LARGE SCALE GENOMIC DNA]</scope>
    <source>
        <strain evidence="2 4">IFR 15/034</strain>
        <strain evidence="1 3">IFR 18/037</strain>
    </source>
</reference>
<evidence type="ECO:0000313" key="3">
    <source>
        <dbReference type="Proteomes" id="UP000478995"/>
    </source>
</evidence>
<gene>
    <name evidence="1" type="ORF">FC794_01155</name>
    <name evidence="2" type="ORF">FC964_02965</name>
</gene>
<name>A0A2I4NLZ8_CLOBO</name>
<protein>
    <submittedName>
        <fullName evidence="1">DUF2997 domain-containing protein</fullName>
    </submittedName>
</protein>
<dbReference type="EMBL" id="SWOY01000001">
    <property type="protein sequence ID" value="NFG15423.1"/>
    <property type="molecule type" value="Genomic_DNA"/>
</dbReference>
<evidence type="ECO:0000313" key="1">
    <source>
        <dbReference type="EMBL" id="NFG15423.1"/>
    </source>
</evidence>
<dbReference type="RefSeq" id="WP_003357227.1">
    <property type="nucleotide sequence ID" value="NZ_CABMIC010000009.1"/>
</dbReference>
<dbReference type="Pfam" id="PF11211">
    <property type="entry name" value="DUF2997"/>
    <property type="match status" value="1"/>
</dbReference>
<dbReference type="EMBL" id="SWRJ01000001">
    <property type="protein sequence ID" value="NFI20352.1"/>
    <property type="molecule type" value="Genomic_DNA"/>
</dbReference>